<sequence>MGNLLHHLNAFQEESEEEFLEILQAYQTTTKRVVPRKEPCPSAGNTAAPPPAKEPEKMQTLHQGVLVFTASIHLEQRGVKEAGEHTFPLLFIHKKKPTLWVPGPSFQVPDPRFQIFGCSPCKEEAKNTCLSRFLREDATRRKVGANKLSVNPRGNTHQQIPSTCPWQKRFKMRRQVIEWHPENANPCVKQEKNHLILVIS</sequence>
<reference evidence="2" key="1">
    <citation type="submission" date="2019-12" db="EMBL/GenBank/DDBJ databases">
        <title>Genome sequencing and annotation of Brassica cretica.</title>
        <authorList>
            <person name="Studholme D.J."/>
            <person name="Sarris P.F."/>
        </authorList>
    </citation>
    <scope>NUCLEOTIDE SEQUENCE</scope>
    <source>
        <strain evidence="2">PFS-001/15</strain>
        <tissue evidence="2">Leaf</tissue>
    </source>
</reference>
<organism evidence="2 3">
    <name type="scientific">Brassica cretica</name>
    <name type="common">Mustard</name>
    <dbReference type="NCBI Taxonomy" id="69181"/>
    <lineage>
        <taxon>Eukaryota</taxon>
        <taxon>Viridiplantae</taxon>
        <taxon>Streptophyta</taxon>
        <taxon>Embryophyta</taxon>
        <taxon>Tracheophyta</taxon>
        <taxon>Spermatophyta</taxon>
        <taxon>Magnoliopsida</taxon>
        <taxon>eudicotyledons</taxon>
        <taxon>Gunneridae</taxon>
        <taxon>Pentapetalae</taxon>
        <taxon>rosids</taxon>
        <taxon>malvids</taxon>
        <taxon>Brassicales</taxon>
        <taxon>Brassicaceae</taxon>
        <taxon>Brassiceae</taxon>
        <taxon>Brassica</taxon>
    </lineage>
</organism>
<protein>
    <submittedName>
        <fullName evidence="2">Uncharacterized protein</fullName>
    </submittedName>
</protein>
<name>A0A8S9JKJ0_BRACR</name>
<gene>
    <name evidence="2" type="ORF">F2Q68_00004241</name>
</gene>
<feature type="region of interest" description="Disordered" evidence="1">
    <location>
        <begin position="33"/>
        <end position="55"/>
    </location>
</feature>
<proteinExistence type="predicted"/>
<comment type="caution">
    <text evidence="2">The sequence shown here is derived from an EMBL/GenBank/DDBJ whole genome shotgun (WGS) entry which is preliminary data.</text>
</comment>
<dbReference type="EMBL" id="QGKW02001660">
    <property type="protein sequence ID" value="KAF2581887.1"/>
    <property type="molecule type" value="Genomic_DNA"/>
</dbReference>
<evidence type="ECO:0000313" key="2">
    <source>
        <dbReference type="EMBL" id="KAF2581887.1"/>
    </source>
</evidence>
<evidence type="ECO:0000256" key="1">
    <source>
        <dbReference type="SAM" id="MobiDB-lite"/>
    </source>
</evidence>
<accession>A0A8S9JKJ0</accession>
<dbReference type="AlphaFoldDB" id="A0A8S9JKJ0"/>
<evidence type="ECO:0000313" key="3">
    <source>
        <dbReference type="Proteomes" id="UP000712281"/>
    </source>
</evidence>
<dbReference type="Proteomes" id="UP000712281">
    <property type="component" value="Unassembled WGS sequence"/>
</dbReference>